<dbReference type="RefSeq" id="WP_014660174.1">
    <property type="nucleotide sequence ID" value="NC_017736.1"/>
</dbReference>
<dbReference type="InterPro" id="IPR036388">
    <property type="entry name" value="WH-like_DNA-bd_sf"/>
</dbReference>
<keyword evidence="4" id="KW-1185">Reference proteome</keyword>
<dbReference type="Proteomes" id="UP000005013">
    <property type="component" value="Plasmid pHCD"/>
</dbReference>
<dbReference type="EMBL" id="CP003482">
    <property type="protein sequence ID" value="AFI06718.1"/>
    <property type="molecule type" value="Genomic_DNA"/>
</dbReference>
<keyword evidence="3" id="KW-0614">Plasmid</keyword>
<comment type="similarity">
    <text evidence="1">Belongs to the initiator RepB protein family.</text>
</comment>
<organism evidence="3 4">
    <name type="scientific">Helicobacter cetorum (strain ATCC BAA-540 / CCUG 52418 / MIT 99-5656)</name>
    <dbReference type="NCBI Taxonomy" id="1163745"/>
    <lineage>
        <taxon>Bacteria</taxon>
        <taxon>Pseudomonadati</taxon>
        <taxon>Campylobacterota</taxon>
        <taxon>Epsilonproteobacteria</taxon>
        <taxon>Campylobacterales</taxon>
        <taxon>Helicobacteraceae</taxon>
        <taxon>Helicobacter</taxon>
    </lineage>
</organism>
<reference evidence="3 4" key="1">
    <citation type="journal article" date="2013" name="PLoS ONE">
        <title>Sequence Divergence and Conservation in Genomes ofHelicobacter cetorum Strains from a Dolphin and a Whale.</title>
        <authorList>
            <person name="Kersulyte D."/>
            <person name="Rossi M."/>
            <person name="Berg D.E."/>
        </authorList>
    </citation>
    <scope>NUCLEOTIDE SEQUENCE [LARGE SCALE GENOMIC DNA]</scope>
    <source>
        <strain evidence="4">ATCC BAA-540 / MIT 99-5656</strain>
        <plasmid evidence="3">pHCD</plasmid>
    </source>
</reference>
<feature type="domain" description="Initiator Rep protein WH1" evidence="2">
    <location>
        <begin position="25"/>
        <end position="177"/>
    </location>
</feature>
<gene>
    <name evidence="3" type="ordered locus">HCD_08779</name>
</gene>
<proteinExistence type="inferred from homology"/>
<protein>
    <submittedName>
        <fullName evidence="3">RepB</fullName>
    </submittedName>
</protein>
<dbReference type="Pfam" id="PF01051">
    <property type="entry name" value="Rep3_N"/>
    <property type="match status" value="1"/>
</dbReference>
<dbReference type="SUPFAM" id="SSF46785">
    <property type="entry name" value="Winged helix' DNA-binding domain"/>
    <property type="match status" value="2"/>
</dbReference>
<dbReference type="GO" id="GO:0003887">
    <property type="term" value="F:DNA-directed DNA polymerase activity"/>
    <property type="evidence" value="ECO:0007669"/>
    <property type="project" value="InterPro"/>
</dbReference>
<dbReference type="KEGG" id="hcm:HCD_08779"/>
<evidence type="ECO:0000313" key="4">
    <source>
        <dbReference type="Proteomes" id="UP000005013"/>
    </source>
</evidence>
<evidence type="ECO:0000259" key="2">
    <source>
        <dbReference type="Pfam" id="PF01051"/>
    </source>
</evidence>
<evidence type="ECO:0000256" key="1">
    <source>
        <dbReference type="ARBA" id="ARBA00038283"/>
    </source>
</evidence>
<geneLocation type="plasmid" evidence="3 4">
    <name>pHCD</name>
</geneLocation>
<dbReference type="OrthoDB" id="5323517at2"/>
<name>I0EUU9_HELCM</name>
<dbReference type="AlphaFoldDB" id="I0EUU9"/>
<sequence length="402" mass="47339">MSVNAPKPKKNYNYKKSRKIQKNLITQDNRLIYSQYNEMTTNEIKVFLWAVSKLNPTQDTHFIPCKIPISEIFGALEHKETENYTYIKKLCDNLAKRTFTDETLSIDPTTNEQVEEFATMPIFQVLKYKKKQAEITYQLNDYIKPYLLGLKKSFTQTPLDCILPMKSYYAIRIYQMLLSEIKQNKNTLKINVAYLQEILSVAKSLLVWQDFKRFVLEKAQKEINKYSDIVLVEIEPHKQGRKITDITFHFEYKSTDKRIVRDKTKQNSYINAILDAFKEFLGKTIAYEVKSNSMPISCVYEGDCEVVRFENCSDELKNALNTPEKYKNRQVAVMKLKDRESGKIYSLAVRDLNSIQKIRERQAQAESLFYQDTKKVKDSFDIQNAVKNGTLFEYMQQWKQEK</sequence>
<evidence type="ECO:0000313" key="3">
    <source>
        <dbReference type="EMBL" id="AFI06718.1"/>
    </source>
</evidence>
<dbReference type="GO" id="GO:0006270">
    <property type="term" value="P:DNA replication initiation"/>
    <property type="evidence" value="ECO:0007669"/>
    <property type="project" value="InterPro"/>
</dbReference>
<dbReference type="InterPro" id="IPR036390">
    <property type="entry name" value="WH_DNA-bd_sf"/>
</dbReference>
<dbReference type="Gene3D" id="1.10.10.10">
    <property type="entry name" value="Winged helix-like DNA-binding domain superfamily/Winged helix DNA-binding domain"/>
    <property type="match status" value="2"/>
</dbReference>
<accession>I0EUU9</accession>
<dbReference type="Pfam" id="PF21205">
    <property type="entry name" value="Rep3_C"/>
    <property type="match status" value="1"/>
</dbReference>
<dbReference type="HOGENOM" id="CLU_053502_0_0_7"/>
<dbReference type="InterPro" id="IPR000525">
    <property type="entry name" value="Initiator_Rep_WH1"/>
</dbReference>
<dbReference type="PATRIC" id="fig|1163745.3.peg.1847"/>